<feature type="region of interest" description="Disordered" evidence="12">
    <location>
        <begin position="1"/>
        <end position="21"/>
    </location>
</feature>
<protein>
    <recommendedName>
        <fullName evidence="4">rhomboid protease</fullName>
        <ecNumber evidence="4">3.4.21.105</ecNumber>
    </recommendedName>
</protein>
<evidence type="ECO:0000256" key="7">
    <source>
        <dbReference type="ARBA" id="ARBA00022801"/>
    </source>
</evidence>
<proteinExistence type="inferred from homology"/>
<keyword evidence="8 11" id="KW-0720">Serine protease</keyword>
<keyword evidence="7 11" id="KW-0378">Hydrolase</keyword>
<feature type="transmembrane region" description="Helical" evidence="11">
    <location>
        <begin position="232"/>
        <end position="249"/>
    </location>
</feature>
<gene>
    <name evidence="14" type="ORF">PROFUN_05077</name>
</gene>
<evidence type="ECO:0000256" key="2">
    <source>
        <dbReference type="ARBA" id="ARBA00004141"/>
    </source>
</evidence>
<evidence type="ECO:0000256" key="3">
    <source>
        <dbReference type="ARBA" id="ARBA00009045"/>
    </source>
</evidence>
<organism evidence="14 15">
    <name type="scientific">Planoprotostelium fungivorum</name>
    <dbReference type="NCBI Taxonomy" id="1890364"/>
    <lineage>
        <taxon>Eukaryota</taxon>
        <taxon>Amoebozoa</taxon>
        <taxon>Evosea</taxon>
        <taxon>Variosea</taxon>
        <taxon>Cavosteliida</taxon>
        <taxon>Cavosteliaceae</taxon>
        <taxon>Planoprotostelium</taxon>
    </lineage>
</organism>
<comment type="subcellular location">
    <subcellularLocation>
        <location evidence="2 11">Membrane</location>
        <topology evidence="2 11">Multi-pass membrane protein</topology>
    </subcellularLocation>
</comment>
<evidence type="ECO:0000313" key="14">
    <source>
        <dbReference type="EMBL" id="PRP86860.1"/>
    </source>
</evidence>
<evidence type="ECO:0000256" key="9">
    <source>
        <dbReference type="ARBA" id="ARBA00022989"/>
    </source>
</evidence>
<evidence type="ECO:0000256" key="8">
    <source>
        <dbReference type="ARBA" id="ARBA00022825"/>
    </source>
</evidence>
<feature type="transmembrane region" description="Helical" evidence="11">
    <location>
        <begin position="255"/>
        <end position="272"/>
    </location>
</feature>
<feature type="transmembrane region" description="Helical" evidence="11">
    <location>
        <begin position="79"/>
        <end position="100"/>
    </location>
</feature>
<accession>A0A2P6NSF2</accession>
<evidence type="ECO:0000259" key="13">
    <source>
        <dbReference type="Pfam" id="PF01694"/>
    </source>
</evidence>
<keyword evidence="9 11" id="KW-1133">Transmembrane helix</keyword>
<evidence type="ECO:0000256" key="6">
    <source>
        <dbReference type="ARBA" id="ARBA00022692"/>
    </source>
</evidence>
<dbReference type="Proteomes" id="UP000241769">
    <property type="component" value="Unassembled WGS sequence"/>
</dbReference>
<feature type="domain" description="Peptidase S54 rhomboid" evidence="13">
    <location>
        <begin position="135"/>
        <end position="272"/>
    </location>
</feature>
<dbReference type="Gene3D" id="1.20.1540.10">
    <property type="entry name" value="Rhomboid-like"/>
    <property type="match status" value="1"/>
</dbReference>
<comment type="caution">
    <text evidence="11">Lacks conserved residue(s) required for the propagation of feature annotation.</text>
</comment>
<keyword evidence="5 11" id="KW-0645">Protease</keyword>
<dbReference type="GO" id="GO:0006508">
    <property type="term" value="P:proteolysis"/>
    <property type="evidence" value="ECO:0007669"/>
    <property type="project" value="UniProtKB-KW"/>
</dbReference>
<dbReference type="GO" id="GO:0016020">
    <property type="term" value="C:membrane"/>
    <property type="evidence" value="ECO:0007669"/>
    <property type="project" value="UniProtKB-SubCell"/>
</dbReference>
<name>A0A2P6NSF2_9EUKA</name>
<comment type="function">
    <text evidence="11">Serine protease involved in intramembrane proteolysis.</text>
</comment>
<dbReference type="GO" id="GO:0004252">
    <property type="term" value="F:serine-type endopeptidase activity"/>
    <property type="evidence" value="ECO:0007669"/>
    <property type="project" value="InterPro"/>
</dbReference>
<dbReference type="InterPro" id="IPR002610">
    <property type="entry name" value="Peptidase_S54_rhomboid-like"/>
</dbReference>
<dbReference type="SUPFAM" id="SSF144091">
    <property type="entry name" value="Rhomboid-like"/>
    <property type="match status" value="1"/>
</dbReference>
<dbReference type="Pfam" id="PF01694">
    <property type="entry name" value="Rhomboid"/>
    <property type="match status" value="1"/>
</dbReference>
<comment type="caution">
    <text evidence="14">The sequence shown here is derived from an EMBL/GenBank/DDBJ whole genome shotgun (WGS) entry which is preliminary data.</text>
</comment>
<dbReference type="STRING" id="1890364.A0A2P6NSF2"/>
<dbReference type="OrthoDB" id="418595at2759"/>
<evidence type="ECO:0000313" key="15">
    <source>
        <dbReference type="Proteomes" id="UP000241769"/>
    </source>
</evidence>
<dbReference type="InterPro" id="IPR035952">
    <property type="entry name" value="Rhomboid-like_sf"/>
</dbReference>
<dbReference type="PANTHER" id="PTHR22936">
    <property type="entry name" value="RHOMBOID-RELATED"/>
    <property type="match status" value="1"/>
</dbReference>
<comment type="catalytic activity">
    <reaction evidence="1 11">
        <text>Cleaves type-1 transmembrane domains using a catalytic dyad composed of serine and histidine that are contributed by different transmembrane domains.</text>
        <dbReference type="EC" id="3.4.21.105"/>
    </reaction>
</comment>
<dbReference type="InterPro" id="IPR022764">
    <property type="entry name" value="Peptidase_S54_rhomboid_dom"/>
</dbReference>
<dbReference type="AlphaFoldDB" id="A0A2P6NSF2"/>
<evidence type="ECO:0000256" key="10">
    <source>
        <dbReference type="ARBA" id="ARBA00023136"/>
    </source>
</evidence>
<dbReference type="PANTHER" id="PTHR22936:SF69">
    <property type="entry name" value="RHOMBOID-LIKE PROTEIN"/>
    <property type="match status" value="1"/>
</dbReference>
<sequence>MGQFIEQRGSNKNRIFPKTPQPQIQPGSICNIELMYRYVASKGKDLAQRVETTMSVRTYNEFVDAPEQQKVEQLEYLHYPFWTLLSSAFLIAVFCFEYYYSGGFIAWSVNPFFGPSLYALQALGARTSNRIYERHQYFRMCNSLALHAGVIHLLLSLAYHATLLWPAERRYGFHKVFPLYFISALVGNLFSIMFVPSLPSVGPNGAFAGLLSLRALELYVQRKSEVPATWTDWISFFISLLGLFGGGVLPYIDNFAQLGGLIIGFFIALCFIPELDPAVSRRVVVLVGLSGSIVCGAVVLGLFFYNTTPTTWCSYCYYVDCLPITGFCGPRQLVVQ</sequence>
<dbReference type="EC" id="3.4.21.105" evidence="4"/>
<evidence type="ECO:0000256" key="1">
    <source>
        <dbReference type="ARBA" id="ARBA00000156"/>
    </source>
</evidence>
<dbReference type="InParanoid" id="A0A2P6NSF2"/>
<evidence type="ECO:0000256" key="11">
    <source>
        <dbReference type="RuleBase" id="RU362115"/>
    </source>
</evidence>
<feature type="transmembrane region" description="Helical" evidence="11">
    <location>
        <begin position="284"/>
        <end position="305"/>
    </location>
</feature>
<feature type="transmembrane region" description="Helical" evidence="11">
    <location>
        <begin position="177"/>
        <end position="195"/>
    </location>
</feature>
<feature type="transmembrane region" description="Helical" evidence="11">
    <location>
        <begin position="144"/>
        <end position="165"/>
    </location>
</feature>
<keyword evidence="10 11" id="KW-0472">Membrane</keyword>
<keyword evidence="6 11" id="KW-0812">Transmembrane</keyword>
<evidence type="ECO:0000256" key="5">
    <source>
        <dbReference type="ARBA" id="ARBA00022670"/>
    </source>
</evidence>
<evidence type="ECO:0000256" key="4">
    <source>
        <dbReference type="ARBA" id="ARBA00013039"/>
    </source>
</evidence>
<keyword evidence="15" id="KW-1185">Reference proteome</keyword>
<comment type="similarity">
    <text evidence="3 11">Belongs to the peptidase S54 family.</text>
</comment>
<dbReference type="EMBL" id="MDYQ01000026">
    <property type="protein sequence ID" value="PRP86860.1"/>
    <property type="molecule type" value="Genomic_DNA"/>
</dbReference>
<reference evidence="14 15" key="1">
    <citation type="journal article" date="2018" name="Genome Biol. Evol.">
        <title>Multiple Roots of Fruiting Body Formation in Amoebozoa.</title>
        <authorList>
            <person name="Hillmann F."/>
            <person name="Forbes G."/>
            <person name="Novohradska S."/>
            <person name="Ferling I."/>
            <person name="Riege K."/>
            <person name="Groth M."/>
            <person name="Westermann M."/>
            <person name="Marz M."/>
            <person name="Spaller T."/>
            <person name="Winckler T."/>
            <person name="Schaap P."/>
            <person name="Glockner G."/>
        </authorList>
    </citation>
    <scope>NUCLEOTIDE SEQUENCE [LARGE SCALE GENOMIC DNA]</scope>
    <source>
        <strain evidence="14 15">Jena</strain>
    </source>
</reference>
<evidence type="ECO:0000256" key="12">
    <source>
        <dbReference type="SAM" id="MobiDB-lite"/>
    </source>
</evidence>